<dbReference type="AlphaFoldDB" id="Q7BKH3"/>
<evidence type="ECO:0008006" key="3">
    <source>
        <dbReference type="Google" id="ProtNLM"/>
    </source>
</evidence>
<organism evidence="2">
    <name type="scientific">Gamma-proteobacterium EBAC31A08</name>
    <dbReference type="NCBI Taxonomy" id="133804"/>
    <lineage>
        <taxon>Bacteria</taxon>
        <taxon>Pseudomonadati</taxon>
        <taxon>Pseudomonadota</taxon>
        <taxon>Gammaproteobacteria</taxon>
        <taxon>environmental samples</taxon>
    </lineage>
</organism>
<protein>
    <recommendedName>
        <fullName evidence="3">PepSY domain-containing protein</fullName>
    </recommendedName>
</protein>
<feature type="transmembrane region" description="Helical" evidence="1">
    <location>
        <begin position="12"/>
        <end position="32"/>
    </location>
</feature>
<reference evidence="2" key="2">
    <citation type="submission" date="2003-08" db="EMBL/GenBank/DDBJ databases">
        <authorList>
            <person name="Beja O."/>
            <person name="Aravind L."/>
            <person name="Koonin E.V."/>
            <person name="Suzuki M.T."/>
            <person name="Hadd A."/>
            <person name="Nguyen L.P."/>
            <person name="Jovanovich S.B."/>
            <person name="Gates C.M."/>
            <person name="Feldman R.A."/>
            <person name="DeLong E.F."/>
        </authorList>
    </citation>
    <scope>NUCLEOTIDE SEQUENCE</scope>
</reference>
<dbReference type="EMBL" id="AF279106">
    <property type="protein sequence ID" value="AAQ62363.1"/>
    <property type="molecule type" value="Genomic_DNA"/>
</dbReference>
<proteinExistence type="predicted"/>
<keyword evidence="1" id="KW-1133">Transmembrane helix</keyword>
<evidence type="ECO:0000256" key="1">
    <source>
        <dbReference type="SAM" id="Phobius"/>
    </source>
</evidence>
<name>Q7BKH3_PRB01</name>
<keyword evidence="1" id="KW-0812">Transmembrane</keyword>
<reference evidence="2" key="1">
    <citation type="journal article" date="2000" name="Science">
        <title>Bacterial rhodopsin: evidence for a new type of phototrophy in the sea.</title>
        <authorList>
            <person name="Beja O."/>
            <person name="Aravind L."/>
            <person name="Koonin E.V."/>
            <person name="Suzuki M.T."/>
            <person name="Hadd A."/>
            <person name="Nguyen L.P."/>
            <person name="Jovanovich S.B."/>
            <person name="Gates C.M."/>
            <person name="Feldman R.A."/>
            <person name="Spudich J.L."/>
            <person name="Spudich E.N."/>
            <person name="DeLong E.F."/>
        </authorList>
    </citation>
    <scope>NUCLEOTIDE SEQUENCE</scope>
</reference>
<accession>Q7BKH3</accession>
<keyword evidence="1" id="KW-0472">Membrane</keyword>
<evidence type="ECO:0000313" key="2">
    <source>
        <dbReference type="EMBL" id="AAQ62363.1"/>
    </source>
</evidence>
<sequence>MNFLVRKIHKYLSFFISLQLLLWTISGIYFAFNKIELVRGEQYLNHVETSFDLSKLNFEIEKAKEVKFKKRLGQEIVIITTKGSTKYLNMLGQPLTKISMEDAIDSVSSQTTLLPFATEEVVNEKSGSEYRGRSLPIYRVKSKNVKGTELNVYINVYSAEVVAIRSNKWKIWDLMWGFHIMDWKERDNIDNLLLKIFSILALVSSVTGIMLFFKIDFKDGPRSTR</sequence>
<feature type="transmembrane region" description="Helical" evidence="1">
    <location>
        <begin position="192"/>
        <end position="213"/>
    </location>
</feature>